<evidence type="ECO:0000313" key="4">
    <source>
        <dbReference type="Proteomes" id="UP000002613"/>
    </source>
</evidence>
<keyword evidence="4" id="KW-1185">Reference proteome</keyword>
<protein>
    <submittedName>
        <fullName evidence="3">HEPN domain protein</fullName>
    </submittedName>
</protein>
<feature type="domain" description="HEPN" evidence="2">
    <location>
        <begin position="45"/>
        <end position="173"/>
    </location>
</feature>
<keyword evidence="1" id="KW-0175">Coiled coil</keyword>
<dbReference type="OrthoDB" id="359402at2157"/>
<dbReference type="PaxDb" id="589924-Ferp_2193"/>
<dbReference type="AlphaFoldDB" id="D3S0T1"/>
<evidence type="ECO:0000256" key="1">
    <source>
        <dbReference type="SAM" id="Coils"/>
    </source>
</evidence>
<dbReference type="HOGENOM" id="CLU_935736_0_0_2"/>
<accession>D3S0T1</accession>
<dbReference type="Pfam" id="PF05168">
    <property type="entry name" value="HEPN"/>
    <property type="match status" value="1"/>
</dbReference>
<dbReference type="eggNOG" id="arCOG06139">
    <property type="taxonomic scope" value="Archaea"/>
</dbReference>
<dbReference type="PROSITE" id="PS50910">
    <property type="entry name" value="HEPN"/>
    <property type="match status" value="1"/>
</dbReference>
<reference evidence="4" key="1">
    <citation type="submission" date="2010-02" db="EMBL/GenBank/DDBJ databases">
        <title>Complete sequence of Ferroglobus placidus DSM 10642.</title>
        <authorList>
            <consortium name="US DOE Joint Genome Institute"/>
            <person name="Lucas S."/>
            <person name="Copeland A."/>
            <person name="Lapidus A."/>
            <person name="Cheng J.-F."/>
            <person name="Bruce D."/>
            <person name="Goodwin L."/>
            <person name="Pitluck S."/>
            <person name="Saunders E."/>
            <person name="Brettin T."/>
            <person name="Detter J.C."/>
            <person name="Han C."/>
            <person name="Tapia R."/>
            <person name="Larimer F."/>
            <person name="Land M."/>
            <person name="Hauser L."/>
            <person name="Kyrpides N."/>
            <person name="Ivanova N."/>
            <person name="Holmes D."/>
            <person name="Lovley D."/>
            <person name="Kyrpides N."/>
            <person name="Anderson I.J."/>
            <person name="Woyke T."/>
        </authorList>
    </citation>
    <scope>NUCLEOTIDE SEQUENCE [LARGE SCALE GENOMIC DNA]</scope>
    <source>
        <strain evidence="4">DSM 10642 / AEDII12DO</strain>
    </source>
</reference>
<dbReference type="KEGG" id="fpl:Ferp_2193"/>
<evidence type="ECO:0000313" key="3">
    <source>
        <dbReference type="EMBL" id="ADC66322.1"/>
    </source>
</evidence>
<dbReference type="SUPFAM" id="SSF81593">
    <property type="entry name" value="Nucleotidyltransferase substrate binding subunit/domain"/>
    <property type="match status" value="1"/>
</dbReference>
<evidence type="ECO:0000259" key="2">
    <source>
        <dbReference type="PROSITE" id="PS50910"/>
    </source>
</evidence>
<gene>
    <name evidence="3" type="ordered locus">Ferp_2193</name>
</gene>
<dbReference type="STRING" id="589924.Ferp_2193"/>
<organism evidence="3 4">
    <name type="scientific">Ferroglobus placidus (strain DSM 10642 / AEDII12DO)</name>
    <dbReference type="NCBI Taxonomy" id="589924"/>
    <lineage>
        <taxon>Archaea</taxon>
        <taxon>Methanobacteriati</taxon>
        <taxon>Methanobacteriota</taxon>
        <taxon>Archaeoglobi</taxon>
        <taxon>Archaeoglobales</taxon>
        <taxon>Archaeoglobaceae</taxon>
        <taxon>Ferroglobus</taxon>
    </lineage>
</organism>
<sequence>MNLDNIEQILESPEKLDSLLKLLMSLERILESQDEQRYLEAKRFVESANEDLKASQILYNAGLYSSAVFHMQQATEKYFKAIAIYYFGLSKKNIRKYVKHDTPKIAILFLRKYQNIVKDLTMFFKDIVPEKYLADTSREYILNLERLINTNKRDIAQLNKEEIYKLIKLTRSLVESLESDDTKNKILNTLQDLNNNKSKIVNKILEVLNLSQISESKLDQIKKQIIKALDVSFTEAPHNVEIALKLASSICMLFFLGIITYPHATFTRYRQKSAPQYDIGLGIVDSFRDLLELLQLASDNINNLFNI</sequence>
<dbReference type="Gene3D" id="1.20.120.330">
    <property type="entry name" value="Nucleotidyltransferases domain 2"/>
    <property type="match status" value="1"/>
</dbReference>
<dbReference type="Proteomes" id="UP000002613">
    <property type="component" value="Chromosome"/>
</dbReference>
<dbReference type="InterPro" id="IPR007842">
    <property type="entry name" value="HEPN_dom"/>
</dbReference>
<reference evidence="3 4" key="2">
    <citation type="journal article" date="2011" name="Stand. Genomic Sci.">
        <title>Complete genome sequence of Ferroglobus placidus AEDII12DO.</title>
        <authorList>
            <person name="Anderson I."/>
            <person name="Risso C."/>
            <person name="Holmes D."/>
            <person name="Lucas S."/>
            <person name="Copeland A."/>
            <person name="Lapidus A."/>
            <person name="Cheng J.F."/>
            <person name="Bruce D."/>
            <person name="Goodwin L."/>
            <person name="Pitluck S."/>
            <person name="Saunders E."/>
            <person name="Brettin T."/>
            <person name="Detter J.C."/>
            <person name="Han C."/>
            <person name="Tapia R."/>
            <person name="Larimer F."/>
            <person name="Land M."/>
            <person name="Hauser L."/>
            <person name="Woyke T."/>
            <person name="Lovley D."/>
            <person name="Kyrpides N."/>
            <person name="Ivanova N."/>
        </authorList>
    </citation>
    <scope>NUCLEOTIDE SEQUENCE [LARGE SCALE GENOMIC DNA]</scope>
    <source>
        <strain evidence="4">DSM 10642 / AEDII12DO</strain>
    </source>
</reference>
<feature type="coiled-coil region" evidence="1">
    <location>
        <begin position="141"/>
        <end position="203"/>
    </location>
</feature>
<dbReference type="RefSeq" id="WP_012966660.1">
    <property type="nucleotide sequence ID" value="NC_013849.1"/>
</dbReference>
<proteinExistence type="predicted"/>
<name>D3S0T1_FERPA</name>
<dbReference type="GeneID" id="8779731"/>
<dbReference type="EMBL" id="CP001899">
    <property type="protein sequence ID" value="ADC66322.1"/>
    <property type="molecule type" value="Genomic_DNA"/>
</dbReference>